<evidence type="ECO:0000259" key="1">
    <source>
        <dbReference type="Pfam" id="PF01841"/>
    </source>
</evidence>
<dbReference type="InterPro" id="IPR002931">
    <property type="entry name" value="Transglutaminase-like"/>
</dbReference>
<dbReference type="KEGG" id="llu:AKJ09_06702"/>
<reference evidence="2 3" key="1">
    <citation type="submission" date="2015-08" db="EMBL/GenBank/DDBJ databases">
        <authorList>
            <person name="Babu N.S."/>
            <person name="Beckwith C.J."/>
            <person name="Beseler K.G."/>
            <person name="Brison A."/>
            <person name="Carone J.V."/>
            <person name="Caskin T.P."/>
            <person name="Diamond M."/>
            <person name="Durham M.E."/>
            <person name="Foxe J.M."/>
            <person name="Go M."/>
            <person name="Henderson B.A."/>
            <person name="Jones I.B."/>
            <person name="McGettigan J.A."/>
            <person name="Micheletti S.J."/>
            <person name="Nasrallah M.E."/>
            <person name="Ortiz D."/>
            <person name="Piller C.R."/>
            <person name="Privatt S.R."/>
            <person name="Schneider S.L."/>
            <person name="Sharp S."/>
            <person name="Smith T.C."/>
            <person name="Stanton J.D."/>
            <person name="Ullery H.E."/>
            <person name="Wilson R.J."/>
            <person name="Serrano M.G."/>
            <person name="Buck G."/>
            <person name="Lee V."/>
            <person name="Wang Y."/>
            <person name="Carvalho R."/>
            <person name="Voegtly L."/>
            <person name="Shi R."/>
            <person name="Duckworth R."/>
            <person name="Johnson A."/>
            <person name="Loviza R."/>
            <person name="Walstead R."/>
            <person name="Shah Z."/>
            <person name="Kiflezghi M."/>
            <person name="Wade K."/>
            <person name="Ball S.L."/>
            <person name="Bradley K.W."/>
            <person name="Asai D.J."/>
            <person name="Bowman C.A."/>
            <person name="Russell D.A."/>
            <person name="Pope W.H."/>
            <person name="Jacobs-Sera D."/>
            <person name="Hendrix R.W."/>
            <person name="Hatfull G.F."/>
        </authorList>
    </citation>
    <scope>NUCLEOTIDE SEQUENCE [LARGE SCALE GENOMIC DNA]</scope>
    <source>
        <strain evidence="2 3">DSM 27648</strain>
    </source>
</reference>
<dbReference type="AlphaFoldDB" id="A0A0K1Q2P7"/>
<gene>
    <name evidence="2" type="ORF">AKJ09_06702</name>
</gene>
<name>A0A0K1Q2P7_9BACT</name>
<dbReference type="InterPro" id="IPR038765">
    <property type="entry name" value="Papain-like_cys_pep_sf"/>
</dbReference>
<dbReference type="Pfam" id="PF01841">
    <property type="entry name" value="Transglut_core"/>
    <property type="match status" value="1"/>
</dbReference>
<dbReference type="SUPFAM" id="SSF54001">
    <property type="entry name" value="Cysteine proteinases"/>
    <property type="match status" value="1"/>
</dbReference>
<sequence length="217" mass="23966">MDSDHPDVVAFARRTIEGATTDHERAALLFRAVREHPRYDPYTLSSNPDDYRASAVLERESAYCIPKAVLLCAASRAVGIPARLGFADVKNHLASPKLLAMLGSDLFIFHGYVEMWLDGGPIKVTPAFNAALCARFGVPPLELLPGQDALLQAFDGQGRLHMEYVRQRGLYDDLPLDEILTEFEALYGPGRIPKGAENLRSIHDEAFHGPEASLKRP</sequence>
<protein>
    <submittedName>
        <fullName evidence="2">Transglutaminase-like domain protein</fullName>
    </submittedName>
</protein>
<dbReference type="EMBL" id="CP012333">
    <property type="protein sequence ID" value="AKV00039.1"/>
    <property type="molecule type" value="Genomic_DNA"/>
</dbReference>
<proteinExistence type="predicted"/>
<dbReference type="PANTHER" id="PTHR33490">
    <property type="entry name" value="BLR5614 PROTEIN-RELATED"/>
    <property type="match status" value="1"/>
</dbReference>
<dbReference type="Gene3D" id="3.10.620.30">
    <property type="match status" value="1"/>
</dbReference>
<dbReference type="Proteomes" id="UP000064967">
    <property type="component" value="Chromosome"/>
</dbReference>
<evidence type="ECO:0000313" key="2">
    <source>
        <dbReference type="EMBL" id="AKV00039.1"/>
    </source>
</evidence>
<feature type="domain" description="Transglutaminase-like" evidence="1">
    <location>
        <begin position="10"/>
        <end position="120"/>
    </location>
</feature>
<dbReference type="STRING" id="1391654.AKJ09_06702"/>
<evidence type="ECO:0000313" key="3">
    <source>
        <dbReference type="Proteomes" id="UP000064967"/>
    </source>
</evidence>
<keyword evidence="3" id="KW-1185">Reference proteome</keyword>
<dbReference type="PANTHER" id="PTHR33490:SF3">
    <property type="entry name" value="CONSERVED INTEGRAL MEMBRANE PROTEIN"/>
    <property type="match status" value="1"/>
</dbReference>
<organism evidence="2 3">
    <name type="scientific">Labilithrix luteola</name>
    <dbReference type="NCBI Taxonomy" id="1391654"/>
    <lineage>
        <taxon>Bacteria</taxon>
        <taxon>Pseudomonadati</taxon>
        <taxon>Myxococcota</taxon>
        <taxon>Polyangia</taxon>
        <taxon>Polyangiales</taxon>
        <taxon>Labilitrichaceae</taxon>
        <taxon>Labilithrix</taxon>
    </lineage>
</organism>
<accession>A0A0K1Q2P7</accession>
<dbReference type="OrthoDB" id="4697328at2"/>